<comment type="caution">
    <text evidence="3">The sequence shown here is derived from an EMBL/GenBank/DDBJ whole genome shotgun (WGS) entry which is preliminary data.</text>
</comment>
<sequence>MKWPKLVSQIIRVQKNPLRLFNEATSRTLLEALCDNGHLEEAVQLLGKVLRKGMKTPKQRLQGFTLTRFLEIANVEGIKGFSPSVSMYEAKLEALCRERRTDAAVQVIGEEMLDDNCVPTATTYKIMVKGLCDEGKSMAGIRYLDNNGESRFVEVCKVFENMLGHRYWPSAAALSIGSLEGCVPRVGVMNLVVVGRDGKL</sequence>
<evidence type="ECO:0000313" key="3">
    <source>
        <dbReference type="EMBL" id="KAF9587090.1"/>
    </source>
</evidence>
<organism evidence="3 4">
    <name type="scientific">Coptis chinensis</name>
    <dbReference type="NCBI Taxonomy" id="261450"/>
    <lineage>
        <taxon>Eukaryota</taxon>
        <taxon>Viridiplantae</taxon>
        <taxon>Streptophyta</taxon>
        <taxon>Embryophyta</taxon>
        <taxon>Tracheophyta</taxon>
        <taxon>Spermatophyta</taxon>
        <taxon>Magnoliopsida</taxon>
        <taxon>Ranunculales</taxon>
        <taxon>Ranunculaceae</taxon>
        <taxon>Coptidoideae</taxon>
        <taxon>Coptis</taxon>
    </lineage>
</organism>
<dbReference type="InterPro" id="IPR011990">
    <property type="entry name" value="TPR-like_helical_dom_sf"/>
</dbReference>
<dbReference type="Gene3D" id="1.25.40.10">
    <property type="entry name" value="Tetratricopeptide repeat domain"/>
    <property type="match status" value="1"/>
</dbReference>
<evidence type="ECO:0000313" key="4">
    <source>
        <dbReference type="Proteomes" id="UP000631114"/>
    </source>
</evidence>
<accession>A0A835GT66</accession>
<evidence type="ECO:0000256" key="1">
    <source>
        <dbReference type="ARBA" id="ARBA00022737"/>
    </source>
</evidence>
<dbReference type="PANTHER" id="PTHR47942">
    <property type="entry name" value="TETRATRICOPEPTIDE REPEAT (TPR)-LIKE SUPERFAMILY PROTEIN-RELATED"/>
    <property type="match status" value="1"/>
</dbReference>
<keyword evidence="4" id="KW-1185">Reference proteome</keyword>
<reference evidence="3 4" key="1">
    <citation type="submission" date="2020-10" db="EMBL/GenBank/DDBJ databases">
        <title>The Coptis chinensis genome and diversification of protoberbering-type alkaloids.</title>
        <authorList>
            <person name="Wang B."/>
            <person name="Shu S."/>
            <person name="Song C."/>
            <person name="Liu Y."/>
        </authorList>
    </citation>
    <scope>NUCLEOTIDE SEQUENCE [LARGE SCALE GENOMIC DNA]</scope>
    <source>
        <strain evidence="3">HL-2020</strain>
        <tissue evidence="3">Leaf</tissue>
    </source>
</reference>
<proteinExistence type="predicted"/>
<dbReference type="InterPro" id="IPR002885">
    <property type="entry name" value="PPR_rpt"/>
</dbReference>
<protein>
    <recommendedName>
        <fullName evidence="5">Pentatricopeptide repeat-containing protein</fullName>
    </recommendedName>
</protein>
<dbReference type="PANTHER" id="PTHR47942:SF6">
    <property type="entry name" value="PENTACOTRIPEPTIDE-REPEAT REGION OF PRORP DOMAIN-CONTAINING PROTEIN"/>
    <property type="match status" value="1"/>
</dbReference>
<dbReference type="AlphaFoldDB" id="A0A835GT66"/>
<dbReference type="OrthoDB" id="767661at2759"/>
<dbReference type="PROSITE" id="PS51375">
    <property type="entry name" value="PPR"/>
    <property type="match status" value="2"/>
</dbReference>
<evidence type="ECO:0000256" key="2">
    <source>
        <dbReference type="PROSITE-ProRule" id="PRU00708"/>
    </source>
</evidence>
<name>A0A835GT66_9MAGN</name>
<gene>
    <name evidence="3" type="ORF">IFM89_039698</name>
</gene>
<feature type="repeat" description="PPR" evidence="2">
    <location>
        <begin position="84"/>
        <end position="119"/>
    </location>
</feature>
<evidence type="ECO:0008006" key="5">
    <source>
        <dbReference type="Google" id="ProtNLM"/>
    </source>
</evidence>
<dbReference type="Pfam" id="PF13041">
    <property type="entry name" value="PPR_2"/>
    <property type="match status" value="1"/>
</dbReference>
<dbReference type="EMBL" id="JADFTS010000053">
    <property type="protein sequence ID" value="KAF9587090.1"/>
    <property type="molecule type" value="Genomic_DNA"/>
</dbReference>
<keyword evidence="1" id="KW-0677">Repeat</keyword>
<dbReference type="Proteomes" id="UP000631114">
    <property type="component" value="Unassembled WGS sequence"/>
</dbReference>
<dbReference type="NCBIfam" id="TIGR00756">
    <property type="entry name" value="PPR"/>
    <property type="match status" value="1"/>
</dbReference>
<dbReference type="InterPro" id="IPR051222">
    <property type="entry name" value="PPR/CCM1_RNA-binding"/>
</dbReference>
<dbReference type="Pfam" id="PF01535">
    <property type="entry name" value="PPR"/>
    <property type="match status" value="1"/>
</dbReference>
<feature type="repeat" description="PPR" evidence="2">
    <location>
        <begin position="22"/>
        <end position="56"/>
    </location>
</feature>
<feature type="non-terminal residue" evidence="3">
    <location>
        <position position="1"/>
    </location>
</feature>